<protein>
    <recommendedName>
        <fullName evidence="3 14">Protein TonB</fullName>
    </recommendedName>
</protein>
<feature type="compositionally biased region" description="Polar residues" evidence="15">
    <location>
        <begin position="123"/>
        <end position="135"/>
    </location>
</feature>
<dbReference type="PANTHER" id="PTHR33446:SF8">
    <property type="entry name" value="PROTEIN TONB"/>
    <property type="match status" value="1"/>
</dbReference>
<keyword evidence="4 14" id="KW-0813">Transport</keyword>
<reference evidence="17 18" key="1">
    <citation type="submission" date="2017-02" db="EMBL/GenBank/DDBJ databases">
        <title>Complete genome sequence of the drought resistance-promoting endophyte Pantoea alhagi LTYR-11Z.</title>
        <authorList>
            <person name="Zhang L."/>
        </authorList>
    </citation>
    <scope>NUCLEOTIDE SEQUENCE [LARGE SCALE GENOMIC DNA]</scope>
    <source>
        <strain evidence="17 18">LTYR-11Z</strain>
    </source>
</reference>
<evidence type="ECO:0000256" key="13">
    <source>
        <dbReference type="ARBA" id="ARBA00025849"/>
    </source>
</evidence>
<proteinExistence type="inferred from homology"/>
<dbReference type="InterPro" id="IPR051045">
    <property type="entry name" value="TonB-dependent_transducer"/>
</dbReference>
<comment type="subcellular location">
    <subcellularLocation>
        <location evidence="1 14">Cell inner membrane</location>
        <topology evidence="1 14">Single-pass membrane protein</topology>
        <orientation evidence="1 14">Periplasmic side</orientation>
    </subcellularLocation>
</comment>
<dbReference type="GO" id="GO:0015891">
    <property type="term" value="P:siderophore transport"/>
    <property type="evidence" value="ECO:0007669"/>
    <property type="project" value="InterPro"/>
</dbReference>
<dbReference type="STRING" id="1891675.B1H58_16805"/>
<keyword evidence="11 14" id="KW-1133">Transmembrane helix</keyword>
<keyword evidence="10 14" id="KW-0735">Signal-anchor</keyword>
<evidence type="ECO:0000259" key="16">
    <source>
        <dbReference type="PROSITE" id="PS52015"/>
    </source>
</evidence>
<evidence type="ECO:0000256" key="9">
    <source>
        <dbReference type="ARBA" id="ARBA00022927"/>
    </source>
</evidence>
<feature type="region of interest" description="Disordered" evidence="15">
    <location>
        <begin position="56"/>
        <end position="167"/>
    </location>
</feature>
<dbReference type="PROSITE" id="PS52015">
    <property type="entry name" value="TONB_CTD"/>
    <property type="match status" value="1"/>
</dbReference>
<dbReference type="KEGG" id="palh:B1H58_16805"/>
<organism evidence="17 18">
    <name type="scientific">Pantoea alhagi</name>
    <dbReference type="NCBI Taxonomy" id="1891675"/>
    <lineage>
        <taxon>Bacteria</taxon>
        <taxon>Pseudomonadati</taxon>
        <taxon>Pseudomonadota</taxon>
        <taxon>Gammaproteobacteria</taxon>
        <taxon>Enterobacterales</taxon>
        <taxon>Erwiniaceae</taxon>
        <taxon>Pantoea</taxon>
    </lineage>
</organism>
<feature type="compositionally biased region" description="Pro residues" evidence="15">
    <location>
        <begin position="62"/>
        <end position="85"/>
    </location>
</feature>
<dbReference type="SUPFAM" id="SSF74653">
    <property type="entry name" value="TolA/TonB C-terminal domain"/>
    <property type="match status" value="1"/>
</dbReference>
<keyword evidence="9 14" id="KW-0653">Protein transport</keyword>
<dbReference type="EMBL" id="CP019706">
    <property type="protein sequence ID" value="ARJ43532.1"/>
    <property type="molecule type" value="Genomic_DNA"/>
</dbReference>
<evidence type="ECO:0000256" key="5">
    <source>
        <dbReference type="ARBA" id="ARBA00022475"/>
    </source>
</evidence>
<feature type="compositionally biased region" description="Low complexity" evidence="15">
    <location>
        <begin position="136"/>
        <end position="155"/>
    </location>
</feature>
<dbReference type="InterPro" id="IPR037682">
    <property type="entry name" value="TonB_C"/>
</dbReference>
<keyword evidence="8" id="KW-0677">Repeat</keyword>
<sequence>MTTLTTPLPRRLSVSMLLSVALHGSVIAALLYASFNRSVEAPKMSQPISVSLVAPEVQPQAQPTPEPAPMPEPEPEPQPEPMPEPPKAEPVTIPKPEPKPRPKPKPKPVKKEVVKPPKEIKPQTQPRQASPFQENSAKTTAAKPSTAPKTSPAPSRTVSDGPRALSVGKPGYPARAFALRIEGRVRVQYDVDSSGRVDNIRILSAQPRNMFERDVKQAMRKWRYESGKPGNNLTMTIVFRINGGTSIE</sequence>
<keyword evidence="6 14" id="KW-0997">Cell inner membrane</keyword>
<dbReference type="NCBIfam" id="NF008084">
    <property type="entry name" value="PRK10819.1-5"/>
    <property type="match status" value="1"/>
</dbReference>
<evidence type="ECO:0000256" key="6">
    <source>
        <dbReference type="ARBA" id="ARBA00022519"/>
    </source>
</evidence>
<dbReference type="InterPro" id="IPR049924">
    <property type="entry name" value="TonB_pro-rich"/>
</dbReference>
<dbReference type="PANTHER" id="PTHR33446">
    <property type="entry name" value="PROTEIN TONB-RELATED"/>
    <property type="match status" value="1"/>
</dbReference>
<evidence type="ECO:0000313" key="18">
    <source>
        <dbReference type="Proteomes" id="UP000192900"/>
    </source>
</evidence>
<evidence type="ECO:0000256" key="11">
    <source>
        <dbReference type="ARBA" id="ARBA00022989"/>
    </source>
</evidence>
<dbReference type="GO" id="GO:0015031">
    <property type="term" value="P:protein transport"/>
    <property type="evidence" value="ECO:0007669"/>
    <property type="project" value="UniProtKB-UniRule"/>
</dbReference>
<evidence type="ECO:0000256" key="2">
    <source>
        <dbReference type="ARBA" id="ARBA00006555"/>
    </source>
</evidence>
<dbReference type="RefSeq" id="WP_085071586.1">
    <property type="nucleotide sequence ID" value="NZ_CP019706.1"/>
</dbReference>
<keyword evidence="5 14" id="KW-1003">Cell membrane</keyword>
<evidence type="ECO:0000256" key="10">
    <source>
        <dbReference type="ARBA" id="ARBA00022968"/>
    </source>
</evidence>
<evidence type="ECO:0000256" key="4">
    <source>
        <dbReference type="ARBA" id="ARBA00022448"/>
    </source>
</evidence>
<dbReference type="InterPro" id="IPR006260">
    <property type="entry name" value="TonB/TolA_C"/>
</dbReference>
<keyword evidence="18" id="KW-1185">Reference proteome</keyword>
<keyword evidence="7 14" id="KW-0812">Transmembrane</keyword>
<gene>
    <name evidence="17" type="ORF">B1H58_16805</name>
</gene>
<dbReference type="GO" id="GO:0031992">
    <property type="term" value="F:energy transducer activity"/>
    <property type="evidence" value="ECO:0007669"/>
    <property type="project" value="InterPro"/>
</dbReference>
<dbReference type="PRINTS" id="PR01374">
    <property type="entry name" value="TONBPROTEIN"/>
</dbReference>
<evidence type="ECO:0000256" key="15">
    <source>
        <dbReference type="SAM" id="MobiDB-lite"/>
    </source>
</evidence>
<evidence type="ECO:0000256" key="12">
    <source>
        <dbReference type="ARBA" id="ARBA00023136"/>
    </source>
</evidence>
<comment type="subunit">
    <text evidence="13">Homodimer. Forms a complex with the accessory proteins ExbB and ExbD.</text>
</comment>
<evidence type="ECO:0000256" key="3">
    <source>
        <dbReference type="ARBA" id="ARBA00022362"/>
    </source>
</evidence>
<accession>A0A1W6B8V8</accession>
<dbReference type="Pfam" id="PF16031">
    <property type="entry name" value="TonB_N"/>
    <property type="match status" value="1"/>
</dbReference>
<evidence type="ECO:0000256" key="7">
    <source>
        <dbReference type="ARBA" id="ARBA00022692"/>
    </source>
</evidence>
<evidence type="ECO:0000256" key="1">
    <source>
        <dbReference type="ARBA" id="ARBA00004383"/>
    </source>
</evidence>
<dbReference type="Proteomes" id="UP000192900">
    <property type="component" value="Chromosome"/>
</dbReference>
<evidence type="ECO:0000256" key="8">
    <source>
        <dbReference type="ARBA" id="ARBA00022737"/>
    </source>
</evidence>
<dbReference type="GO" id="GO:0055085">
    <property type="term" value="P:transmembrane transport"/>
    <property type="evidence" value="ECO:0007669"/>
    <property type="project" value="InterPro"/>
</dbReference>
<dbReference type="NCBIfam" id="TIGR01352">
    <property type="entry name" value="tonB_Cterm"/>
    <property type="match status" value="1"/>
</dbReference>
<dbReference type="InterPro" id="IPR003538">
    <property type="entry name" value="TonB"/>
</dbReference>
<evidence type="ECO:0000313" key="17">
    <source>
        <dbReference type="EMBL" id="ARJ43532.1"/>
    </source>
</evidence>
<feature type="domain" description="TonB C-terminal" evidence="16">
    <location>
        <begin position="157"/>
        <end position="248"/>
    </location>
</feature>
<dbReference type="Gene3D" id="3.30.2420.10">
    <property type="entry name" value="TonB"/>
    <property type="match status" value="1"/>
</dbReference>
<feature type="compositionally biased region" description="Basic and acidic residues" evidence="15">
    <location>
        <begin position="109"/>
        <end position="121"/>
    </location>
</feature>
<dbReference type="AlphaFoldDB" id="A0A1W6B8V8"/>
<dbReference type="GO" id="GO:0030288">
    <property type="term" value="C:outer membrane-bounded periplasmic space"/>
    <property type="evidence" value="ECO:0007669"/>
    <property type="project" value="InterPro"/>
</dbReference>
<dbReference type="Pfam" id="PF03544">
    <property type="entry name" value="TonB_C"/>
    <property type="match status" value="1"/>
</dbReference>
<keyword evidence="12 14" id="KW-0472">Membrane</keyword>
<name>A0A1W6B8V8_9GAMM</name>
<comment type="function">
    <text evidence="14">Interacts with outer membrane receptor proteins that carry out high-affinity binding and energy dependent uptake into the periplasmic space of specific substrates. It could act to transduce energy from the cytoplasmic membrane to specific energy-requiring processes in the outer membrane, resulting in the release into the periplasm of ligands bound by these outer membrane proteins.</text>
</comment>
<dbReference type="OrthoDB" id="1628901at2"/>
<dbReference type="GO" id="GO:0098797">
    <property type="term" value="C:plasma membrane protein complex"/>
    <property type="evidence" value="ECO:0007669"/>
    <property type="project" value="TreeGrafter"/>
</dbReference>
<comment type="similarity">
    <text evidence="2 14">Belongs to the TonB family.</text>
</comment>
<feature type="transmembrane region" description="Helical" evidence="14">
    <location>
        <begin position="12"/>
        <end position="35"/>
    </location>
</feature>
<evidence type="ECO:0000256" key="14">
    <source>
        <dbReference type="RuleBase" id="RU362123"/>
    </source>
</evidence>